<proteinExistence type="predicted"/>
<feature type="transmembrane region" description="Helical" evidence="2">
    <location>
        <begin position="164"/>
        <end position="183"/>
    </location>
</feature>
<feature type="transmembrane region" description="Helical" evidence="2">
    <location>
        <begin position="96"/>
        <end position="116"/>
    </location>
</feature>
<keyword evidence="2" id="KW-0812">Transmembrane</keyword>
<evidence type="ECO:0000256" key="2">
    <source>
        <dbReference type="SAM" id="Phobius"/>
    </source>
</evidence>
<dbReference type="EMBL" id="CP070619">
    <property type="protein sequence ID" value="QSE93896.1"/>
    <property type="molecule type" value="Genomic_DNA"/>
</dbReference>
<evidence type="ECO:0000256" key="1">
    <source>
        <dbReference type="SAM" id="MobiDB-lite"/>
    </source>
</evidence>
<evidence type="ECO:0008006" key="5">
    <source>
        <dbReference type="Google" id="ProtNLM"/>
    </source>
</evidence>
<reference evidence="3 4" key="2">
    <citation type="journal article" date="2022" name="Arch. Microbiol.">
        <title>Rhodococcus pseudokoreensis sp. nov. isolated from the rhizosphere of young M26 apple rootstocks.</title>
        <authorList>
            <person name="Kampfer P."/>
            <person name="Glaeser S.P."/>
            <person name="Blom J."/>
            <person name="Wolf J."/>
            <person name="Benning S."/>
            <person name="Schloter M."/>
            <person name="Neumann-Schaal M."/>
        </authorList>
    </citation>
    <scope>NUCLEOTIDE SEQUENCE [LARGE SCALE GENOMIC DNA]</scope>
    <source>
        <strain evidence="3 4">R79</strain>
    </source>
</reference>
<name>A0A974ZXP2_9NOCA</name>
<keyword evidence="2" id="KW-0472">Membrane</keyword>
<reference evidence="3 4" key="1">
    <citation type="journal article" date="2021" name="Microbiol. Resour. Announc.">
        <title>Complete Genome Sequences of Two Rhodococcus sp. Strains with Large and Linear Chromosomes, Isolated from Apple Rhizosphere.</title>
        <authorList>
            <person name="Benning S."/>
            <person name="Brugnone N."/>
            <person name="Siani R."/>
            <person name="Kublik S."/>
            <person name="Schloter M."/>
            <person name="Rad V."/>
        </authorList>
    </citation>
    <scope>NUCLEOTIDE SEQUENCE [LARGE SCALE GENOMIC DNA]</scope>
    <source>
        <strain evidence="3 4">R79</strain>
    </source>
</reference>
<evidence type="ECO:0000313" key="3">
    <source>
        <dbReference type="EMBL" id="QSE93896.1"/>
    </source>
</evidence>
<accession>A0A974ZXP2</accession>
<protein>
    <recommendedName>
        <fullName evidence="5">Transmembrane protein (PGPGW)</fullName>
    </recommendedName>
</protein>
<sequence>MFDLHTWFPVRLRPIAREIRASMTNPFDFSDYETSRDRPSTDAPSSWPAAGQFGSTSADPFGSQPTAFAPTAAAEPFAAAPSPRPRVTIAQGEPPVILLVLAGLVAVAGLTLAIVLGSITAFAVLAWVLAGPVAFALLARFTVLDTVQRAMPVYSRSKGAERGYWVVAVLALAGIVASAWHIAEWAGRL</sequence>
<organism evidence="3 4">
    <name type="scientific">Rhodococcus pseudokoreensis</name>
    <dbReference type="NCBI Taxonomy" id="2811421"/>
    <lineage>
        <taxon>Bacteria</taxon>
        <taxon>Bacillati</taxon>
        <taxon>Actinomycetota</taxon>
        <taxon>Actinomycetes</taxon>
        <taxon>Mycobacteriales</taxon>
        <taxon>Nocardiaceae</taxon>
        <taxon>Rhodococcus</taxon>
    </lineage>
</organism>
<dbReference type="Proteomes" id="UP000662986">
    <property type="component" value="Chromosome"/>
</dbReference>
<gene>
    <name evidence="3" type="ORF">JWS13_37505</name>
</gene>
<evidence type="ECO:0000313" key="4">
    <source>
        <dbReference type="Proteomes" id="UP000662986"/>
    </source>
</evidence>
<feature type="region of interest" description="Disordered" evidence="1">
    <location>
        <begin position="30"/>
        <end position="49"/>
    </location>
</feature>
<feature type="transmembrane region" description="Helical" evidence="2">
    <location>
        <begin position="122"/>
        <end position="143"/>
    </location>
</feature>
<keyword evidence="4" id="KW-1185">Reference proteome</keyword>
<keyword evidence="2" id="KW-1133">Transmembrane helix</keyword>